<keyword evidence="3 5" id="KW-1133">Transmembrane helix</keyword>
<comment type="subcellular location">
    <subcellularLocation>
        <location evidence="1">Membrane</location>
        <topology evidence="1">Multi-pass membrane protein</topology>
    </subcellularLocation>
</comment>
<evidence type="ECO:0000256" key="4">
    <source>
        <dbReference type="ARBA" id="ARBA00023136"/>
    </source>
</evidence>
<dbReference type="GO" id="GO:0015179">
    <property type="term" value="F:L-amino acid transmembrane transporter activity"/>
    <property type="evidence" value="ECO:0007669"/>
    <property type="project" value="TreeGrafter"/>
</dbReference>
<evidence type="ECO:0000256" key="1">
    <source>
        <dbReference type="ARBA" id="ARBA00004141"/>
    </source>
</evidence>
<feature type="transmembrane region" description="Helical" evidence="5">
    <location>
        <begin position="143"/>
        <end position="161"/>
    </location>
</feature>
<dbReference type="Proteomes" id="UP000275408">
    <property type="component" value="Unassembled WGS sequence"/>
</dbReference>
<proteinExistence type="predicted"/>
<feature type="transmembrane region" description="Helical" evidence="5">
    <location>
        <begin position="270"/>
        <end position="290"/>
    </location>
</feature>
<protein>
    <submittedName>
        <fullName evidence="6">Uncharacterized protein</fullName>
    </submittedName>
</protein>
<evidence type="ECO:0000313" key="7">
    <source>
        <dbReference type="Proteomes" id="UP000275408"/>
    </source>
</evidence>
<dbReference type="AlphaFoldDB" id="A0A3M6UWI5"/>
<dbReference type="InterPro" id="IPR002293">
    <property type="entry name" value="AA/rel_permease1"/>
</dbReference>
<feature type="transmembrane region" description="Helical" evidence="5">
    <location>
        <begin position="211"/>
        <end position="231"/>
    </location>
</feature>
<dbReference type="GO" id="GO:0016020">
    <property type="term" value="C:membrane"/>
    <property type="evidence" value="ECO:0007669"/>
    <property type="project" value="UniProtKB-SubCell"/>
</dbReference>
<evidence type="ECO:0000256" key="5">
    <source>
        <dbReference type="SAM" id="Phobius"/>
    </source>
</evidence>
<sequence length="341" mass="39181">MSSTKRKRTTREPEERRGVWLIVPIIANLAVLYLLITSFWQEPKESAMAQLSVLPGIPLYFICSKDAWDGCCGLSHLLSELLRYVVEEFKYNYENRSNLAIACFKAGFAMMRAVSPEEKESSNRLRGTLYHLHSLAVKREDHLLAHTFCSLIVCCVHRLVFVSARNGHMPKILAMVHKTCHTPMPSIIFLHVIAMIMLIPDSSEFSTLVNYFSFAAWLSYFAVITALMYLRWKRPDAKRPYKVWLIVPIVADLAALYLLITPFWQEPKESAMALIFIALGIPVYFFCCYWSKTKDACDGCCGRFTYNVQKWFNFFLPGSEEDSEETMPSSILDDLEFLMLA</sequence>
<dbReference type="PANTHER" id="PTHR11785:SF512">
    <property type="entry name" value="SOBREMESA, ISOFORM B"/>
    <property type="match status" value="1"/>
</dbReference>
<dbReference type="Pfam" id="PF13520">
    <property type="entry name" value="AA_permease_2"/>
    <property type="match status" value="1"/>
</dbReference>
<comment type="caution">
    <text evidence="6">The sequence shown here is derived from an EMBL/GenBank/DDBJ whole genome shotgun (WGS) entry which is preliminary data.</text>
</comment>
<feature type="transmembrane region" description="Helical" evidence="5">
    <location>
        <begin position="20"/>
        <end position="40"/>
    </location>
</feature>
<dbReference type="InterPro" id="IPR050598">
    <property type="entry name" value="AminoAcid_Transporter"/>
</dbReference>
<reference evidence="6 7" key="1">
    <citation type="journal article" date="2018" name="Sci. Rep.">
        <title>Comparative analysis of the Pocillopora damicornis genome highlights role of immune system in coral evolution.</title>
        <authorList>
            <person name="Cunning R."/>
            <person name="Bay R.A."/>
            <person name="Gillette P."/>
            <person name="Baker A.C."/>
            <person name="Traylor-Knowles N."/>
        </authorList>
    </citation>
    <scope>NUCLEOTIDE SEQUENCE [LARGE SCALE GENOMIC DNA]</scope>
    <source>
        <strain evidence="6">RSMAS</strain>
        <tissue evidence="6">Whole animal</tissue>
    </source>
</reference>
<keyword evidence="7" id="KW-1185">Reference proteome</keyword>
<dbReference type="Gene3D" id="1.20.1740.10">
    <property type="entry name" value="Amino acid/polyamine transporter I"/>
    <property type="match status" value="1"/>
</dbReference>
<feature type="transmembrane region" description="Helical" evidence="5">
    <location>
        <begin position="182"/>
        <end position="199"/>
    </location>
</feature>
<feature type="transmembrane region" description="Helical" evidence="5">
    <location>
        <begin position="243"/>
        <end position="264"/>
    </location>
</feature>
<organism evidence="6 7">
    <name type="scientific">Pocillopora damicornis</name>
    <name type="common">Cauliflower coral</name>
    <name type="synonym">Millepora damicornis</name>
    <dbReference type="NCBI Taxonomy" id="46731"/>
    <lineage>
        <taxon>Eukaryota</taxon>
        <taxon>Metazoa</taxon>
        <taxon>Cnidaria</taxon>
        <taxon>Anthozoa</taxon>
        <taxon>Hexacorallia</taxon>
        <taxon>Scleractinia</taxon>
        <taxon>Astrocoeniina</taxon>
        <taxon>Pocilloporidae</taxon>
        <taxon>Pocillopora</taxon>
    </lineage>
</organism>
<evidence type="ECO:0000256" key="2">
    <source>
        <dbReference type="ARBA" id="ARBA00022692"/>
    </source>
</evidence>
<gene>
    <name evidence="6" type="ORF">pdam_00013414</name>
</gene>
<keyword evidence="2 5" id="KW-0812">Transmembrane</keyword>
<dbReference type="OrthoDB" id="5982228at2759"/>
<dbReference type="PANTHER" id="PTHR11785">
    <property type="entry name" value="AMINO ACID TRANSPORTER"/>
    <property type="match status" value="1"/>
</dbReference>
<dbReference type="EMBL" id="RCHS01000548">
    <property type="protein sequence ID" value="RMX58066.1"/>
    <property type="molecule type" value="Genomic_DNA"/>
</dbReference>
<name>A0A3M6UWI5_POCDA</name>
<evidence type="ECO:0000313" key="6">
    <source>
        <dbReference type="EMBL" id="RMX58066.1"/>
    </source>
</evidence>
<accession>A0A3M6UWI5</accession>
<keyword evidence="4 5" id="KW-0472">Membrane</keyword>
<evidence type="ECO:0000256" key="3">
    <source>
        <dbReference type="ARBA" id="ARBA00022989"/>
    </source>
</evidence>
<dbReference type="STRING" id="46731.A0A3M6UWI5"/>